<dbReference type="EMBL" id="JAEFCI010002304">
    <property type="protein sequence ID" value="KAG5462322.1"/>
    <property type="molecule type" value="Genomic_DNA"/>
</dbReference>
<feature type="region of interest" description="Disordered" evidence="1">
    <location>
        <begin position="196"/>
        <end position="216"/>
    </location>
</feature>
<dbReference type="Proteomes" id="UP000673691">
    <property type="component" value="Unassembled WGS sequence"/>
</dbReference>
<evidence type="ECO:0000313" key="2">
    <source>
        <dbReference type="EMBL" id="KAG5462322.1"/>
    </source>
</evidence>
<evidence type="ECO:0000256" key="1">
    <source>
        <dbReference type="SAM" id="MobiDB-lite"/>
    </source>
</evidence>
<sequence length="250" mass="27841">MTNVTRSWQHSAGARFACRCRGGRGSEDSQSGSYAGSCRRECRYKKRRGPLTPGDHMLRTANSRKQGIHLAPALHCRLLHLCNKSFQSCKFDPVAYARYHLTHVSQTLCAALVHVAGGLVISSAGPKCMTPHPCLSTKIVLSITWELDAWSGVVLLGKQRTTCAFGRTYSSPGELRRTKAGSGEKARLPDIVSAAETQSPISWRRPPKPQLKCQRKSLPRFRERISGAVCREWPQGVREDNSRDVRDDRQ</sequence>
<accession>A0A8H8DLK0</accession>
<dbReference type="AlphaFoldDB" id="A0A8H8DLK0"/>
<keyword evidence="3" id="KW-1185">Reference proteome</keyword>
<evidence type="ECO:0000313" key="3">
    <source>
        <dbReference type="Proteomes" id="UP000673691"/>
    </source>
</evidence>
<gene>
    <name evidence="2" type="ORF">BJ554DRAFT_5367</name>
</gene>
<protein>
    <submittedName>
        <fullName evidence="2">Uncharacterized protein</fullName>
    </submittedName>
</protein>
<comment type="caution">
    <text evidence="2">The sequence shown here is derived from an EMBL/GenBank/DDBJ whole genome shotgun (WGS) entry which is preliminary data.</text>
</comment>
<reference evidence="2 3" key="1">
    <citation type="journal article" name="Sci. Rep.">
        <title>Genome-scale phylogenetic analyses confirm Olpidium as the closest living zoosporic fungus to the non-flagellated, terrestrial fungi.</title>
        <authorList>
            <person name="Chang Y."/>
            <person name="Rochon D."/>
            <person name="Sekimoto S."/>
            <person name="Wang Y."/>
            <person name="Chovatia M."/>
            <person name="Sandor L."/>
            <person name="Salamov A."/>
            <person name="Grigoriev I.V."/>
            <person name="Stajich J.E."/>
            <person name="Spatafora J.W."/>
        </authorList>
    </citation>
    <scope>NUCLEOTIDE SEQUENCE [LARGE SCALE GENOMIC DNA]</scope>
    <source>
        <strain evidence="2">S191</strain>
    </source>
</reference>
<proteinExistence type="predicted"/>
<name>A0A8H8DLK0_9FUNG</name>
<organism evidence="2 3">
    <name type="scientific">Olpidium bornovanus</name>
    <dbReference type="NCBI Taxonomy" id="278681"/>
    <lineage>
        <taxon>Eukaryota</taxon>
        <taxon>Fungi</taxon>
        <taxon>Fungi incertae sedis</taxon>
        <taxon>Olpidiomycota</taxon>
        <taxon>Olpidiomycotina</taxon>
        <taxon>Olpidiomycetes</taxon>
        <taxon>Olpidiales</taxon>
        <taxon>Olpidiaceae</taxon>
        <taxon>Olpidium</taxon>
    </lineage>
</organism>